<dbReference type="Proteomes" id="UP000284842">
    <property type="component" value="Unassembled WGS sequence"/>
</dbReference>
<comment type="caution">
    <text evidence="2">The sequence shown here is derived from an EMBL/GenBank/DDBJ whole genome shotgun (WGS) entry which is preliminary data.</text>
</comment>
<dbReference type="OrthoDB" id="8954335at2759"/>
<evidence type="ECO:0000313" key="2">
    <source>
        <dbReference type="EMBL" id="PPR07136.1"/>
    </source>
</evidence>
<dbReference type="InParanoid" id="A0A409YVU2"/>
<dbReference type="InterPro" id="IPR006073">
    <property type="entry name" value="GTP-bd"/>
</dbReference>
<evidence type="ECO:0000259" key="1">
    <source>
        <dbReference type="Pfam" id="PF01926"/>
    </source>
</evidence>
<sequence length="356" mass="40998">MDNDPEAHDDYVNLKFLGPISVERHVKPLPVLMNSNYILLIGLTGAGKSNFLEALSGRKDLKISGDSLESVTQEVTVYKLVNVQFKVFGEPIFLIDCPGFCDTKTSEFKMIKLLQKWTHPLQGKHLGIQTSRTIDTIFYFHRITDKRLSSTQKDTLRLIKAMVGDQHRMETQLVVVTTMWDTLWRPDQIQEAEKRFAQLRESLNEILGTATEHTLRFENTQKSALRVIDQAEETSTPYGIRGNMRRGINSPPFRMFYREKMGKAPFAMQLLQFLNTRIGTLTETIRMLDNDIRGIELDDESNKSERDELVGMRKTAEEALRVVMDEQMELLALQERAQARPNFARRVIGYMHNKLS</sequence>
<dbReference type="AlphaFoldDB" id="A0A409YVU2"/>
<dbReference type="STRING" id="181874.A0A409YVU2"/>
<dbReference type="EMBL" id="NHTK01000515">
    <property type="protein sequence ID" value="PPR07136.1"/>
    <property type="molecule type" value="Genomic_DNA"/>
</dbReference>
<name>A0A409YVU2_9AGAR</name>
<keyword evidence="3" id="KW-1185">Reference proteome</keyword>
<accession>A0A409YVU2</accession>
<organism evidence="2 3">
    <name type="scientific">Panaeolus cyanescens</name>
    <dbReference type="NCBI Taxonomy" id="181874"/>
    <lineage>
        <taxon>Eukaryota</taxon>
        <taxon>Fungi</taxon>
        <taxon>Dikarya</taxon>
        <taxon>Basidiomycota</taxon>
        <taxon>Agaricomycotina</taxon>
        <taxon>Agaricomycetes</taxon>
        <taxon>Agaricomycetidae</taxon>
        <taxon>Agaricales</taxon>
        <taxon>Agaricineae</taxon>
        <taxon>Galeropsidaceae</taxon>
        <taxon>Panaeolus</taxon>
    </lineage>
</organism>
<dbReference type="SUPFAM" id="SSF52540">
    <property type="entry name" value="P-loop containing nucleoside triphosphate hydrolases"/>
    <property type="match status" value="1"/>
</dbReference>
<dbReference type="Gene3D" id="3.40.50.300">
    <property type="entry name" value="P-loop containing nucleotide triphosphate hydrolases"/>
    <property type="match status" value="1"/>
</dbReference>
<dbReference type="CDD" id="cd00882">
    <property type="entry name" value="Ras_like_GTPase"/>
    <property type="match status" value="1"/>
</dbReference>
<proteinExistence type="predicted"/>
<dbReference type="GO" id="GO:0005525">
    <property type="term" value="F:GTP binding"/>
    <property type="evidence" value="ECO:0007669"/>
    <property type="project" value="InterPro"/>
</dbReference>
<evidence type="ECO:0000313" key="3">
    <source>
        <dbReference type="Proteomes" id="UP000284842"/>
    </source>
</evidence>
<dbReference type="InterPro" id="IPR027417">
    <property type="entry name" value="P-loop_NTPase"/>
</dbReference>
<gene>
    <name evidence="2" type="ORF">CVT24_010471</name>
</gene>
<protein>
    <recommendedName>
        <fullName evidence="1">G domain-containing protein</fullName>
    </recommendedName>
</protein>
<dbReference type="Pfam" id="PF01926">
    <property type="entry name" value="MMR_HSR1"/>
    <property type="match status" value="1"/>
</dbReference>
<feature type="domain" description="G" evidence="1">
    <location>
        <begin position="38"/>
        <end position="112"/>
    </location>
</feature>
<reference evidence="2 3" key="1">
    <citation type="journal article" date="2018" name="Evol. Lett.">
        <title>Horizontal gene cluster transfer increased hallucinogenic mushroom diversity.</title>
        <authorList>
            <person name="Reynolds H.T."/>
            <person name="Vijayakumar V."/>
            <person name="Gluck-Thaler E."/>
            <person name="Korotkin H.B."/>
            <person name="Matheny P.B."/>
            <person name="Slot J.C."/>
        </authorList>
    </citation>
    <scope>NUCLEOTIDE SEQUENCE [LARGE SCALE GENOMIC DNA]</scope>
    <source>
        <strain evidence="2 3">2629</strain>
    </source>
</reference>